<dbReference type="CDD" id="cd06163">
    <property type="entry name" value="S2P-M50_PDZ_RseP-like"/>
    <property type="match status" value="1"/>
</dbReference>
<feature type="transmembrane region" description="Helical" evidence="11">
    <location>
        <begin position="390"/>
        <end position="411"/>
    </location>
</feature>
<proteinExistence type="inferred from homology"/>
<dbReference type="PANTHER" id="PTHR42837">
    <property type="entry name" value="REGULATOR OF SIGMA-E PROTEASE RSEP"/>
    <property type="match status" value="1"/>
</dbReference>
<dbReference type="OrthoDB" id="9782003at2"/>
<keyword evidence="8 11" id="KW-1133">Transmembrane helix</keyword>
<keyword evidence="6" id="KW-0378">Hydrolase</keyword>
<evidence type="ECO:0000256" key="7">
    <source>
        <dbReference type="ARBA" id="ARBA00022833"/>
    </source>
</evidence>
<evidence type="ECO:0000313" key="14">
    <source>
        <dbReference type="EMBL" id="RLV48872.1"/>
    </source>
</evidence>
<evidence type="ECO:0000256" key="3">
    <source>
        <dbReference type="ARBA" id="ARBA00007931"/>
    </source>
</evidence>
<dbReference type="InterPro" id="IPR036034">
    <property type="entry name" value="PDZ_sf"/>
</dbReference>
<dbReference type="EMBL" id="RDBE01000007">
    <property type="protein sequence ID" value="RLV48872.1"/>
    <property type="molecule type" value="Genomic_DNA"/>
</dbReference>
<evidence type="ECO:0000256" key="4">
    <source>
        <dbReference type="ARBA" id="ARBA00022670"/>
    </source>
</evidence>
<dbReference type="GO" id="GO:0016020">
    <property type="term" value="C:membrane"/>
    <property type="evidence" value="ECO:0007669"/>
    <property type="project" value="UniProtKB-SubCell"/>
</dbReference>
<reference evidence="14 15" key="1">
    <citation type="submission" date="2018-10" db="EMBL/GenBank/DDBJ databases">
        <title>Marmoricola sp. 4Q3S-7 whole genome shotgun sequence.</title>
        <authorList>
            <person name="Li F."/>
        </authorList>
    </citation>
    <scope>NUCLEOTIDE SEQUENCE [LARGE SCALE GENOMIC DNA]</scope>
    <source>
        <strain evidence="14 15">4Q3S-7</strain>
    </source>
</reference>
<evidence type="ECO:0000256" key="6">
    <source>
        <dbReference type="ARBA" id="ARBA00022801"/>
    </source>
</evidence>
<dbReference type="AlphaFoldDB" id="A0A3L8P1Q3"/>
<evidence type="ECO:0000259" key="12">
    <source>
        <dbReference type="Pfam" id="PF02163"/>
    </source>
</evidence>
<evidence type="ECO:0000256" key="8">
    <source>
        <dbReference type="ARBA" id="ARBA00022989"/>
    </source>
</evidence>
<dbReference type="Pfam" id="PF02163">
    <property type="entry name" value="Peptidase_M50"/>
    <property type="match status" value="1"/>
</dbReference>
<keyword evidence="9 14" id="KW-0482">Metalloprotease</keyword>
<comment type="caution">
    <text evidence="14">The sequence shown here is derived from an EMBL/GenBank/DDBJ whole genome shotgun (WGS) entry which is preliminary data.</text>
</comment>
<feature type="transmembrane region" description="Helical" evidence="11">
    <location>
        <begin position="129"/>
        <end position="153"/>
    </location>
</feature>
<evidence type="ECO:0000313" key="15">
    <source>
        <dbReference type="Proteomes" id="UP000281708"/>
    </source>
</evidence>
<dbReference type="InterPro" id="IPR041489">
    <property type="entry name" value="PDZ_6"/>
</dbReference>
<keyword evidence="7" id="KW-0862">Zinc</keyword>
<evidence type="ECO:0000256" key="10">
    <source>
        <dbReference type="ARBA" id="ARBA00023136"/>
    </source>
</evidence>
<keyword evidence="15" id="KW-1185">Reference proteome</keyword>
<dbReference type="PANTHER" id="PTHR42837:SF2">
    <property type="entry name" value="MEMBRANE METALLOPROTEASE ARASP2, CHLOROPLASTIC-RELATED"/>
    <property type="match status" value="1"/>
</dbReference>
<protein>
    <submittedName>
        <fullName evidence="14">RIP metalloprotease</fullName>
    </submittedName>
</protein>
<dbReference type="GO" id="GO:0004222">
    <property type="term" value="F:metalloendopeptidase activity"/>
    <property type="evidence" value="ECO:0007669"/>
    <property type="project" value="InterPro"/>
</dbReference>
<evidence type="ECO:0000256" key="5">
    <source>
        <dbReference type="ARBA" id="ARBA00022692"/>
    </source>
</evidence>
<evidence type="ECO:0000256" key="2">
    <source>
        <dbReference type="ARBA" id="ARBA00004141"/>
    </source>
</evidence>
<dbReference type="SUPFAM" id="SSF50156">
    <property type="entry name" value="PDZ domain-like"/>
    <property type="match status" value="1"/>
</dbReference>
<accession>A0A3L8P1Q3</accession>
<comment type="cofactor">
    <cofactor evidence="1">
        <name>Zn(2+)</name>
        <dbReference type="ChEBI" id="CHEBI:29105"/>
    </cofactor>
</comment>
<keyword evidence="10 11" id="KW-0472">Membrane</keyword>
<feature type="transmembrane region" description="Helical" evidence="11">
    <location>
        <begin position="333"/>
        <end position="351"/>
    </location>
</feature>
<keyword evidence="5 11" id="KW-0812">Transmembrane</keyword>
<feature type="domain" description="PDZ" evidence="13">
    <location>
        <begin position="180"/>
        <end position="227"/>
    </location>
</feature>
<sequence>MTVLLYILGVVVFVVGIAASIGLHEMGHMIPAKLFGVKVTQYFVGFGPTIWSRRRGETEYGFKWIPLGGYVKMVGMLPPAKGDDEHVLRKTNTGMFTQLISDARSAEYELVEPGDEERLFYRKAWWKKLIVMSGGPLVNVAIAFILFGSVFAIRGVPEGFTQDVGGVSACSAQLCATGQTSTPAQAAGFKAGDRVVSFDGTKLSGWDQLVPLIKKSAGKTVSIGVVRDGRSLTLTPTIAALPGSKDVGFLGLAPTAQYVRKGPIYTADQMGTYTKDTVVAVLHLPVRVYGVAKTVLGLQPRQADSPVSLVGAGRWAGETTSEHGMAVADRIQFLVLLLASVNLFLGMFNFVPLLPLDGGHIAGALYEAARRAWAKLFRRPDPGFFDVAKLLPVAYGVAGVFVLMTILLVYADIVDPVRI</sequence>
<organism evidence="14 15">
    <name type="scientific">Nocardioides mangrovicus</name>
    <dbReference type="NCBI Taxonomy" id="2478913"/>
    <lineage>
        <taxon>Bacteria</taxon>
        <taxon>Bacillati</taxon>
        <taxon>Actinomycetota</taxon>
        <taxon>Actinomycetes</taxon>
        <taxon>Propionibacteriales</taxon>
        <taxon>Nocardioidaceae</taxon>
        <taxon>Nocardioides</taxon>
    </lineage>
</organism>
<keyword evidence="4 14" id="KW-0645">Protease</keyword>
<evidence type="ECO:0000256" key="9">
    <source>
        <dbReference type="ARBA" id="ARBA00023049"/>
    </source>
</evidence>
<dbReference type="Pfam" id="PF17820">
    <property type="entry name" value="PDZ_6"/>
    <property type="match status" value="1"/>
</dbReference>
<dbReference type="RefSeq" id="WP_121805976.1">
    <property type="nucleotide sequence ID" value="NZ_RDBE01000007.1"/>
</dbReference>
<evidence type="ECO:0000256" key="11">
    <source>
        <dbReference type="SAM" id="Phobius"/>
    </source>
</evidence>
<feature type="domain" description="Peptidase M50" evidence="12">
    <location>
        <begin position="13"/>
        <end position="372"/>
    </location>
</feature>
<dbReference type="InterPro" id="IPR008915">
    <property type="entry name" value="Peptidase_M50"/>
</dbReference>
<comment type="similarity">
    <text evidence="3">Belongs to the peptidase M50B family.</text>
</comment>
<gene>
    <name evidence="14" type="ORF">D9V37_09710</name>
</gene>
<dbReference type="Gene3D" id="2.30.42.10">
    <property type="match status" value="1"/>
</dbReference>
<dbReference type="Proteomes" id="UP000281708">
    <property type="component" value="Unassembled WGS sequence"/>
</dbReference>
<evidence type="ECO:0000256" key="1">
    <source>
        <dbReference type="ARBA" id="ARBA00001947"/>
    </source>
</evidence>
<name>A0A3L8P1Q3_9ACTN</name>
<evidence type="ECO:0000259" key="13">
    <source>
        <dbReference type="Pfam" id="PF17820"/>
    </source>
</evidence>
<dbReference type="GO" id="GO:0006508">
    <property type="term" value="P:proteolysis"/>
    <property type="evidence" value="ECO:0007669"/>
    <property type="project" value="UniProtKB-KW"/>
</dbReference>
<dbReference type="InterPro" id="IPR004387">
    <property type="entry name" value="Pept_M50_Zn"/>
</dbReference>
<comment type="subcellular location">
    <subcellularLocation>
        <location evidence="2">Membrane</location>
        <topology evidence="2">Multi-pass membrane protein</topology>
    </subcellularLocation>
</comment>